<organism evidence="1 2">
    <name type="scientific">Thelohanellus kitauei</name>
    <name type="common">Myxosporean</name>
    <dbReference type="NCBI Taxonomy" id="669202"/>
    <lineage>
        <taxon>Eukaryota</taxon>
        <taxon>Metazoa</taxon>
        <taxon>Cnidaria</taxon>
        <taxon>Myxozoa</taxon>
        <taxon>Myxosporea</taxon>
        <taxon>Bivalvulida</taxon>
        <taxon>Platysporina</taxon>
        <taxon>Myxobolidae</taxon>
        <taxon>Thelohanellus</taxon>
    </lineage>
</organism>
<protein>
    <submittedName>
        <fullName evidence="1">Uncharacterized protein</fullName>
    </submittedName>
</protein>
<evidence type="ECO:0000313" key="2">
    <source>
        <dbReference type="Proteomes" id="UP000031668"/>
    </source>
</evidence>
<comment type="caution">
    <text evidence="1">The sequence shown here is derived from an EMBL/GenBank/DDBJ whole genome shotgun (WGS) entry which is preliminary data.</text>
</comment>
<gene>
    <name evidence="1" type="ORF">RF11_13150</name>
</gene>
<proteinExistence type="predicted"/>
<sequence>MFLYQPWQSDISQRNLEILIKKISDGFLFLFDVLKMDISYIPTIYNFYKIMNLELFSCRKHKSSYSHRTCDKIYEGIRTIFVATDEAATSIATISNYENSTRSTVSSILHKFRKGASVEKNRVVR</sequence>
<reference evidence="1 2" key="1">
    <citation type="journal article" date="2014" name="Genome Biol. Evol.">
        <title>The genome of the myxosporean Thelohanellus kitauei shows adaptations to nutrient acquisition within its fish host.</title>
        <authorList>
            <person name="Yang Y."/>
            <person name="Xiong J."/>
            <person name="Zhou Z."/>
            <person name="Huo F."/>
            <person name="Miao W."/>
            <person name="Ran C."/>
            <person name="Liu Y."/>
            <person name="Zhang J."/>
            <person name="Feng J."/>
            <person name="Wang M."/>
            <person name="Wang M."/>
            <person name="Wang L."/>
            <person name="Yao B."/>
        </authorList>
    </citation>
    <scope>NUCLEOTIDE SEQUENCE [LARGE SCALE GENOMIC DNA]</scope>
    <source>
        <strain evidence="1">Wuqing</strain>
    </source>
</reference>
<name>A0A0C2JNS6_THEKT</name>
<evidence type="ECO:0000313" key="1">
    <source>
        <dbReference type="EMBL" id="KII70998.1"/>
    </source>
</evidence>
<accession>A0A0C2JNS6</accession>
<dbReference type="Proteomes" id="UP000031668">
    <property type="component" value="Unassembled WGS sequence"/>
</dbReference>
<keyword evidence="2" id="KW-1185">Reference proteome</keyword>
<dbReference type="AlphaFoldDB" id="A0A0C2JNS6"/>
<dbReference type="EMBL" id="JWZT01001886">
    <property type="protein sequence ID" value="KII70998.1"/>
    <property type="molecule type" value="Genomic_DNA"/>
</dbReference>